<sequence length="1254" mass="142906">MSVALSAFPVLLSHALPPRNCCKAGPVALGSLLELLCFRLASDFFLCFAACHFLVKEIRNVMAVGDHVSSECKRKMIRKSKKESKKFRQIAYNSHRKVEDIIMREKNPMDCQKEDILEMVQTKKKRTKKRRKKSVQQLRKELIRGIDKDDMEIYRYERILGYSKRKSKKMPKVFRIEGLDYLLEMCDSKPLQRSSDDRDSSLDMYNGEMLGDEGEEDGSENKNENSALAIHIPKKTFPTSPKVQRDGFTKMSESNKGEENVDMEEDIYGRLINKKTGEFLPSKLCAKEKLSELKQKAGLLETEEHLKLKKSLRGLVNRLNERTLLSAVKVFSDIFASRGHNEVKQLLFSEITRSIDVSYRLPDRLIIEYAVFIALIHTTVSAEVSAYFVENFIVKLLETVVALPEGKSLENLCVLLAELYNFKVIKVIMITEIMQRLREQVNDKCLTCFKALLGYCGNTMRSRDLDALQKSITETQSFFSQLPETSCRMQLVLLTEVFICSRHQLRYIVDEINAIKNVNVRKFTDIIDSTMHSHYVNIFRGLTKKMDKEKELLMSVDDIMHISERGRWWLVGSAWSPTTSVPQNRTNDKFVEQTLKFSAPLLQLAKKTKMNTAIRRDIFCTIMSSTDEVDAFERLLRLSFKGQQEREIVHICVHCALREAIYNAFYAAVIERLCCYHKRFKLTTQYALWDRIKVLSQINELQRENLALLTIDLLIKRSVGITLLKVIEFGSIDKITTQFVQNILSAVLVRSTQQTLMDMFQNVTFVELNGLLCYEMHIEKGRELLQRHSYSKETLAVEVREGELRLHWLSFSSGQTVVHTWNDLHSMVRCIFRSLLTDEVTGRRKRKELHVCVHVRCDVTVNINGAAAAAATALLMIVVMKSEGSLQLGSVLSSSVHQLWRSVSTGDQLMSWLQKGASPSRHLKVHGGGSGGGFRGGWHHYSPLLIAIIGDNCNTHTVSMICIRYAAERGATLEAVVGSSGVATRHSSKGTECDYCFGNSREERFQDPLTGLYFDPNAKALQTSAFDFFFGQEILQQMIRIAVNGQTFPDVKLKTAYGVQRSGVQRPTEPTESIKLDQRQNVISLVKIFLIDLFIHSAHRPLPPLRSLSVEMSCVNFSPAGQLNRMSTIRWLSSLSGQFTDTLSFSALISYFSFYFYIDVWGGGDSNLFSSLSPIPPGFRKNSRISTYNRLLSQPLKCFHTVQTDSPSRKAPSFLFWLLKKSELKFFSENEVTTATSQVLPLFGVKNRFLNIAP</sequence>
<dbReference type="STRING" id="6277.A0A498SDU7"/>
<proteinExistence type="inferred from homology"/>
<gene>
    <name evidence="7" type="ORF">NAV_LOCUS5169</name>
</gene>
<evidence type="ECO:0000256" key="3">
    <source>
        <dbReference type="ARBA" id="ARBA00023242"/>
    </source>
</evidence>
<reference evidence="7 8" key="1">
    <citation type="submission" date="2018-08" db="EMBL/GenBank/DDBJ databases">
        <authorList>
            <person name="Laetsch R D."/>
            <person name="Stevens L."/>
            <person name="Kumar S."/>
            <person name="Blaxter L. M."/>
        </authorList>
    </citation>
    <scope>NUCLEOTIDE SEQUENCE [LARGE SCALE GENOMIC DNA]</scope>
</reference>
<dbReference type="OrthoDB" id="10260961at2759"/>
<feature type="compositionally biased region" description="Basic and acidic residues" evidence="4">
    <location>
        <begin position="243"/>
        <end position="258"/>
    </location>
</feature>
<feature type="region of interest" description="Disordered" evidence="4">
    <location>
        <begin position="239"/>
        <end position="258"/>
    </location>
</feature>
<dbReference type="SUPFAM" id="SSF48371">
    <property type="entry name" value="ARM repeat"/>
    <property type="match status" value="1"/>
</dbReference>
<dbReference type="GO" id="GO:0005730">
    <property type="term" value="C:nucleolus"/>
    <property type="evidence" value="ECO:0007669"/>
    <property type="project" value="TreeGrafter"/>
</dbReference>
<dbReference type="GO" id="GO:0042274">
    <property type="term" value="P:ribosomal small subunit biogenesis"/>
    <property type="evidence" value="ECO:0007669"/>
    <property type="project" value="TreeGrafter"/>
</dbReference>
<accession>A0A498SDU7</accession>
<dbReference type="InterPro" id="IPR016024">
    <property type="entry name" value="ARM-type_fold"/>
</dbReference>
<evidence type="ECO:0000256" key="2">
    <source>
        <dbReference type="ARBA" id="ARBA00006856"/>
    </source>
</evidence>
<evidence type="ECO:0000259" key="6">
    <source>
        <dbReference type="PROSITE" id="PS51366"/>
    </source>
</evidence>
<feature type="chain" id="PRO_5019777661" description="MI domain-containing protein" evidence="5">
    <location>
        <begin position="16"/>
        <end position="1254"/>
    </location>
</feature>
<dbReference type="Pfam" id="PF02847">
    <property type="entry name" value="MA3"/>
    <property type="match status" value="1"/>
</dbReference>
<dbReference type="PANTHER" id="PTHR18034:SF4">
    <property type="entry name" value="NUCLEOLAR MIF4G DOMAIN-CONTAINING PROTEIN 1"/>
    <property type="match status" value="1"/>
</dbReference>
<name>A0A498SDU7_ACAVI</name>
<keyword evidence="3" id="KW-0539">Nucleus</keyword>
<dbReference type="AlphaFoldDB" id="A0A498SDU7"/>
<comment type="subcellular location">
    <subcellularLocation>
        <location evidence="1">Nucleus</location>
    </subcellularLocation>
</comment>
<dbReference type="PANTHER" id="PTHR18034">
    <property type="entry name" value="CELL CYCLE CONTROL PROTEIN CWF22-RELATED"/>
    <property type="match status" value="1"/>
</dbReference>
<feature type="region of interest" description="Disordered" evidence="4">
    <location>
        <begin position="190"/>
        <end position="222"/>
    </location>
</feature>
<keyword evidence="8" id="KW-1185">Reference proteome</keyword>
<dbReference type="SMART" id="SM00544">
    <property type="entry name" value="MA3"/>
    <property type="match status" value="1"/>
</dbReference>
<dbReference type="GO" id="GO:0003723">
    <property type="term" value="F:RNA binding"/>
    <property type="evidence" value="ECO:0007669"/>
    <property type="project" value="TreeGrafter"/>
</dbReference>
<dbReference type="EMBL" id="UPTC01000859">
    <property type="protein sequence ID" value="VBB30378.1"/>
    <property type="molecule type" value="Genomic_DNA"/>
</dbReference>
<protein>
    <recommendedName>
        <fullName evidence="6">MI domain-containing protein</fullName>
    </recommendedName>
</protein>
<organism evidence="7 8">
    <name type="scientific">Acanthocheilonema viteae</name>
    <name type="common">Filarial nematode worm</name>
    <name type="synonym">Dipetalonema viteae</name>
    <dbReference type="NCBI Taxonomy" id="6277"/>
    <lineage>
        <taxon>Eukaryota</taxon>
        <taxon>Metazoa</taxon>
        <taxon>Ecdysozoa</taxon>
        <taxon>Nematoda</taxon>
        <taxon>Chromadorea</taxon>
        <taxon>Rhabditida</taxon>
        <taxon>Spirurina</taxon>
        <taxon>Spiruromorpha</taxon>
        <taxon>Filarioidea</taxon>
        <taxon>Onchocercidae</taxon>
        <taxon>Acanthocheilonema</taxon>
    </lineage>
</organism>
<dbReference type="Proteomes" id="UP000276991">
    <property type="component" value="Unassembled WGS sequence"/>
</dbReference>
<dbReference type="InterPro" id="IPR050781">
    <property type="entry name" value="CWC22_splicing_factor"/>
</dbReference>
<evidence type="ECO:0000256" key="1">
    <source>
        <dbReference type="ARBA" id="ARBA00004123"/>
    </source>
</evidence>
<comment type="similarity">
    <text evidence="2">Belongs to the CWC22 family.</text>
</comment>
<feature type="signal peptide" evidence="5">
    <location>
        <begin position="1"/>
        <end position="15"/>
    </location>
</feature>
<evidence type="ECO:0000313" key="8">
    <source>
        <dbReference type="Proteomes" id="UP000276991"/>
    </source>
</evidence>
<dbReference type="PROSITE" id="PS51366">
    <property type="entry name" value="MI"/>
    <property type="match status" value="1"/>
</dbReference>
<dbReference type="Gene3D" id="1.25.40.180">
    <property type="match status" value="1"/>
</dbReference>
<evidence type="ECO:0000256" key="5">
    <source>
        <dbReference type="SAM" id="SignalP"/>
    </source>
</evidence>
<evidence type="ECO:0000313" key="7">
    <source>
        <dbReference type="EMBL" id="VBB30378.1"/>
    </source>
</evidence>
<dbReference type="InterPro" id="IPR003891">
    <property type="entry name" value="Initiation_fac_eIF4g_MI"/>
</dbReference>
<evidence type="ECO:0000256" key="4">
    <source>
        <dbReference type="SAM" id="MobiDB-lite"/>
    </source>
</evidence>
<feature type="domain" description="MI" evidence="6">
    <location>
        <begin position="613"/>
        <end position="729"/>
    </location>
</feature>
<keyword evidence="5" id="KW-0732">Signal</keyword>